<feature type="domain" description="HP" evidence="2">
    <location>
        <begin position="143"/>
        <end position="207"/>
    </location>
</feature>
<dbReference type="InterPro" id="IPR036886">
    <property type="entry name" value="Villin_headpiece_dom_sf"/>
</dbReference>
<protein>
    <recommendedName>
        <fullName evidence="2">HP domain-containing protein</fullName>
    </recommendedName>
</protein>
<dbReference type="GO" id="GO:0007010">
    <property type="term" value="P:cytoskeleton organization"/>
    <property type="evidence" value="ECO:0007669"/>
    <property type="project" value="InterPro"/>
</dbReference>
<dbReference type="EMBL" id="CAJHUC010001645">
    <property type="protein sequence ID" value="CAD7701852.1"/>
    <property type="molecule type" value="Genomic_DNA"/>
</dbReference>
<comment type="caution">
    <text evidence="3">The sequence shown here is derived from an EMBL/GenBank/DDBJ whole genome shotgun (WGS) entry which is preliminary data.</text>
</comment>
<evidence type="ECO:0000313" key="3">
    <source>
        <dbReference type="EMBL" id="CAD7701852.1"/>
    </source>
</evidence>
<evidence type="ECO:0000256" key="1">
    <source>
        <dbReference type="SAM" id="MobiDB-lite"/>
    </source>
</evidence>
<dbReference type="InterPro" id="IPR003128">
    <property type="entry name" value="Villin_headpiece"/>
</dbReference>
<name>A0A8S1J281_9CHLO</name>
<reference evidence="3" key="1">
    <citation type="submission" date="2020-12" db="EMBL/GenBank/DDBJ databases">
        <authorList>
            <person name="Iha C."/>
        </authorList>
    </citation>
    <scope>NUCLEOTIDE SEQUENCE</scope>
</reference>
<dbReference type="Pfam" id="PF02209">
    <property type="entry name" value="VHP"/>
    <property type="match status" value="1"/>
</dbReference>
<sequence>MTPSSEDIPDGATAEEGASGLSREATSVPSLQECCMKTVNRCLNARSVLELLEFCQMTGGMFAQGPELKNKCMQFVTNTFESVRQIMGDEALRRILPEEVTARLEEAAKERAETIRKVRIEGKVVEREALGEEPKEENLGPSVSGEVAHRYDNLRAGVRWPSNVDPTRREEYLTEEEFKKVFWCSYSEYQQYPQWKQLWLKKEKELF</sequence>
<dbReference type="OrthoDB" id="544334at2759"/>
<dbReference type="Gene3D" id="1.10.950.10">
    <property type="entry name" value="Villin headpiece domain"/>
    <property type="match status" value="1"/>
</dbReference>
<feature type="region of interest" description="Disordered" evidence="1">
    <location>
        <begin position="1"/>
        <end position="24"/>
    </location>
</feature>
<organism evidence="3 4">
    <name type="scientific">Ostreobium quekettii</name>
    <dbReference type="NCBI Taxonomy" id="121088"/>
    <lineage>
        <taxon>Eukaryota</taxon>
        <taxon>Viridiplantae</taxon>
        <taxon>Chlorophyta</taxon>
        <taxon>core chlorophytes</taxon>
        <taxon>Ulvophyceae</taxon>
        <taxon>TCBD clade</taxon>
        <taxon>Bryopsidales</taxon>
        <taxon>Ostreobineae</taxon>
        <taxon>Ostreobiaceae</taxon>
        <taxon>Ostreobium</taxon>
    </lineage>
</organism>
<dbReference type="PROSITE" id="PS51089">
    <property type="entry name" value="HP"/>
    <property type="match status" value="1"/>
</dbReference>
<keyword evidence="4" id="KW-1185">Reference proteome</keyword>
<dbReference type="GO" id="GO:0003779">
    <property type="term" value="F:actin binding"/>
    <property type="evidence" value="ECO:0007669"/>
    <property type="project" value="InterPro"/>
</dbReference>
<proteinExistence type="predicted"/>
<dbReference type="Proteomes" id="UP000708148">
    <property type="component" value="Unassembled WGS sequence"/>
</dbReference>
<gene>
    <name evidence="3" type="ORF">OSTQU699_LOCUS7209</name>
</gene>
<dbReference type="AlphaFoldDB" id="A0A8S1J281"/>
<evidence type="ECO:0000259" key="2">
    <source>
        <dbReference type="PROSITE" id="PS51089"/>
    </source>
</evidence>
<accession>A0A8S1J281</accession>
<dbReference type="SMART" id="SM00153">
    <property type="entry name" value="VHP"/>
    <property type="match status" value="1"/>
</dbReference>
<dbReference type="SUPFAM" id="SSF47050">
    <property type="entry name" value="VHP, Villin headpiece domain"/>
    <property type="match status" value="1"/>
</dbReference>
<evidence type="ECO:0000313" key="4">
    <source>
        <dbReference type="Proteomes" id="UP000708148"/>
    </source>
</evidence>